<sequence>MDIKNMVLQEFLVKAKVATYATAGEDGEQKLEDSSKELVYEEGDWKYRDRYFGFNPFIGEEIVWRSGTIVWGMNYYGKILSETIDTEELYTFLKKVLSQVEESMPFRGPKTFNEKAFNYRNSYSGSIEEFRGLEMILYQGRRVYELQYHGGTVKK</sequence>
<gene>
    <name evidence="2" type="ORF">A2806_03125</name>
</gene>
<dbReference type="EMBL" id="MHSS01000007">
    <property type="protein sequence ID" value="OHA48428.1"/>
    <property type="molecule type" value="Genomic_DNA"/>
</dbReference>
<evidence type="ECO:0000313" key="3">
    <source>
        <dbReference type="Proteomes" id="UP000177629"/>
    </source>
</evidence>
<proteinExistence type="predicted"/>
<evidence type="ECO:0000259" key="1">
    <source>
        <dbReference type="Pfam" id="PF18931"/>
    </source>
</evidence>
<dbReference type="STRING" id="1802362.A2806_03125"/>
<name>A0A1G2PJD5_9BACT</name>
<accession>A0A1G2PJD5</accession>
<evidence type="ECO:0000313" key="2">
    <source>
        <dbReference type="EMBL" id="OHA48428.1"/>
    </source>
</evidence>
<dbReference type="InterPro" id="IPR043735">
    <property type="entry name" value="DUF5680"/>
</dbReference>
<comment type="caution">
    <text evidence="2">The sequence shown here is derived from an EMBL/GenBank/DDBJ whole genome shotgun (WGS) entry which is preliminary data.</text>
</comment>
<organism evidence="2 3">
    <name type="scientific">Candidatus Terrybacteria bacterium RIFCSPHIGHO2_01_FULL_48_17</name>
    <dbReference type="NCBI Taxonomy" id="1802362"/>
    <lineage>
        <taxon>Bacteria</taxon>
        <taxon>Candidatus Terryibacteriota</taxon>
    </lineage>
</organism>
<reference evidence="2 3" key="1">
    <citation type="journal article" date="2016" name="Nat. Commun.">
        <title>Thousands of microbial genomes shed light on interconnected biogeochemical processes in an aquifer system.</title>
        <authorList>
            <person name="Anantharaman K."/>
            <person name="Brown C.T."/>
            <person name="Hug L.A."/>
            <person name="Sharon I."/>
            <person name="Castelle C.J."/>
            <person name="Probst A.J."/>
            <person name="Thomas B.C."/>
            <person name="Singh A."/>
            <person name="Wilkins M.J."/>
            <person name="Karaoz U."/>
            <person name="Brodie E.L."/>
            <person name="Williams K.H."/>
            <person name="Hubbard S.S."/>
            <person name="Banfield J.F."/>
        </authorList>
    </citation>
    <scope>NUCLEOTIDE SEQUENCE [LARGE SCALE GENOMIC DNA]</scope>
</reference>
<dbReference type="AlphaFoldDB" id="A0A1G2PJD5"/>
<dbReference type="Pfam" id="PF18931">
    <property type="entry name" value="DUF5680"/>
    <property type="match status" value="1"/>
</dbReference>
<dbReference type="Proteomes" id="UP000177629">
    <property type="component" value="Unassembled WGS sequence"/>
</dbReference>
<protein>
    <recommendedName>
        <fullName evidence="1">DUF5680 domain-containing protein</fullName>
    </recommendedName>
</protein>
<feature type="domain" description="DUF5680" evidence="1">
    <location>
        <begin position="49"/>
        <end position="153"/>
    </location>
</feature>